<organism evidence="2 3">
    <name type="scientific">Allacma fusca</name>
    <dbReference type="NCBI Taxonomy" id="39272"/>
    <lineage>
        <taxon>Eukaryota</taxon>
        <taxon>Metazoa</taxon>
        <taxon>Ecdysozoa</taxon>
        <taxon>Arthropoda</taxon>
        <taxon>Hexapoda</taxon>
        <taxon>Collembola</taxon>
        <taxon>Symphypleona</taxon>
        <taxon>Sminthuridae</taxon>
        <taxon>Allacma</taxon>
    </lineage>
</organism>
<evidence type="ECO:0000313" key="3">
    <source>
        <dbReference type="Proteomes" id="UP000708208"/>
    </source>
</evidence>
<proteinExistence type="predicted"/>
<evidence type="ECO:0000313" key="2">
    <source>
        <dbReference type="EMBL" id="CAG7817835.1"/>
    </source>
</evidence>
<comment type="caution">
    <text evidence="2">The sequence shown here is derived from an EMBL/GenBank/DDBJ whole genome shotgun (WGS) entry which is preliminary data.</text>
</comment>
<name>A0A8J2KNN9_9HEXA</name>
<reference evidence="2" key="1">
    <citation type="submission" date="2021-06" db="EMBL/GenBank/DDBJ databases">
        <authorList>
            <person name="Hodson N. C."/>
            <person name="Mongue J. A."/>
            <person name="Jaron S. K."/>
        </authorList>
    </citation>
    <scope>NUCLEOTIDE SEQUENCE</scope>
</reference>
<dbReference type="AlphaFoldDB" id="A0A8J2KNN9"/>
<protein>
    <submittedName>
        <fullName evidence="2">Uncharacterized protein</fullName>
    </submittedName>
</protein>
<feature type="compositionally biased region" description="Low complexity" evidence="1">
    <location>
        <begin position="19"/>
        <end position="38"/>
    </location>
</feature>
<evidence type="ECO:0000256" key="1">
    <source>
        <dbReference type="SAM" id="MobiDB-lite"/>
    </source>
</evidence>
<dbReference type="Proteomes" id="UP000708208">
    <property type="component" value="Unassembled WGS sequence"/>
</dbReference>
<accession>A0A8J2KNN9</accession>
<feature type="non-terminal residue" evidence="2">
    <location>
        <position position="1"/>
    </location>
</feature>
<gene>
    <name evidence="2" type="ORF">AFUS01_LOCUS28376</name>
</gene>
<feature type="region of interest" description="Disordered" evidence="1">
    <location>
        <begin position="1"/>
        <end position="52"/>
    </location>
</feature>
<sequence length="72" mass="7476">REEAKNGGNTGFGNEPTDSVSASGSESSDKPSNSSNNSLISTPTPMAGPPLFVSLRCPSSVVLNFRSPHKLK</sequence>
<dbReference type="EMBL" id="CAJVCH010404910">
    <property type="protein sequence ID" value="CAG7817835.1"/>
    <property type="molecule type" value="Genomic_DNA"/>
</dbReference>
<keyword evidence="3" id="KW-1185">Reference proteome</keyword>